<name>A0A6M3LHF7_9ZZZZ</name>
<sequence>MDFKEKEVLVKSVEKKEAEGKPDYYVVTTQDGERYSAWPPREDAVEEQVEKFHTTGKLKWGNKIKIYYAEGKANPRTGKPYLNLYDFEPISQVDAPEVEGVPPVAHESRAAHDGGSRTSSIISQAIIKSQLFATVVDTMYKANDGMNPDMDLILKAATKKMVTVYKDLLAGVGE</sequence>
<dbReference type="EMBL" id="MT143093">
    <property type="protein sequence ID" value="QJA92754.1"/>
    <property type="molecule type" value="Genomic_DNA"/>
</dbReference>
<dbReference type="AlphaFoldDB" id="A0A6M3LHF7"/>
<evidence type="ECO:0000313" key="1">
    <source>
        <dbReference type="EMBL" id="QJA92754.1"/>
    </source>
</evidence>
<accession>A0A6M3LHF7</accession>
<organism evidence="1">
    <name type="scientific">viral metagenome</name>
    <dbReference type="NCBI Taxonomy" id="1070528"/>
    <lineage>
        <taxon>unclassified sequences</taxon>
        <taxon>metagenomes</taxon>
        <taxon>organismal metagenomes</taxon>
    </lineage>
</organism>
<gene>
    <name evidence="1" type="ORF">MM415B04497_0013</name>
</gene>
<proteinExistence type="predicted"/>
<protein>
    <submittedName>
        <fullName evidence="1">Uncharacterized protein</fullName>
    </submittedName>
</protein>
<reference evidence="1" key="1">
    <citation type="submission" date="2020-03" db="EMBL/GenBank/DDBJ databases">
        <title>The deep terrestrial virosphere.</title>
        <authorList>
            <person name="Holmfeldt K."/>
            <person name="Nilsson E."/>
            <person name="Simone D."/>
            <person name="Lopez-Fernandez M."/>
            <person name="Wu X."/>
            <person name="de Brujin I."/>
            <person name="Lundin D."/>
            <person name="Andersson A."/>
            <person name="Bertilsson S."/>
            <person name="Dopson M."/>
        </authorList>
    </citation>
    <scope>NUCLEOTIDE SEQUENCE</scope>
    <source>
        <strain evidence="1">MM415B04497</strain>
    </source>
</reference>